<dbReference type="GO" id="GO:0003743">
    <property type="term" value="F:translation initiation factor activity"/>
    <property type="evidence" value="ECO:0007669"/>
    <property type="project" value="TreeGrafter"/>
</dbReference>
<dbReference type="Gene3D" id="2.160.10.10">
    <property type="entry name" value="Hexapeptide repeat proteins"/>
    <property type="match status" value="1"/>
</dbReference>
<dbReference type="PANTHER" id="PTHR45887">
    <property type="entry name" value="TRANSLATION INITIATION FACTOR EIF-2B SUBUNIT EPSILON"/>
    <property type="match status" value="1"/>
</dbReference>
<dbReference type="Pfam" id="PF25087">
    <property type="entry name" value="GMPPB_C"/>
    <property type="match status" value="1"/>
</dbReference>
<keyword evidence="3" id="KW-1185">Reference proteome</keyword>
<feature type="domain" description="Mannose-1-phosphate guanyltransferase C-terminal" evidence="1">
    <location>
        <begin position="48"/>
        <end position="115"/>
    </location>
</feature>
<gene>
    <name evidence="2" type="ORF">TELCIR_19088</name>
</gene>
<dbReference type="SUPFAM" id="SSF51161">
    <property type="entry name" value="Trimeric LpxA-like enzymes"/>
    <property type="match status" value="1"/>
</dbReference>
<feature type="non-terminal residue" evidence="2">
    <location>
        <position position="1"/>
    </location>
</feature>
<evidence type="ECO:0000313" key="3">
    <source>
        <dbReference type="Proteomes" id="UP000230423"/>
    </source>
</evidence>
<sequence>ERRAENKNNVMTLIYSDSKAAKNAVVAVEKSTKKLKAYHRKEEPAQLDIDKSFFIGDAVIRQDIVDSPKTHIYNCIIGDNCVIGANCRLEESVLGDNVSISDGTHVQKQSVISAK</sequence>
<reference evidence="2 3" key="1">
    <citation type="submission" date="2015-09" db="EMBL/GenBank/DDBJ databases">
        <title>Draft genome of the parasitic nematode Teladorsagia circumcincta isolate WARC Sus (inbred).</title>
        <authorList>
            <person name="Mitreva M."/>
        </authorList>
    </citation>
    <scope>NUCLEOTIDE SEQUENCE [LARGE SCALE GENOMIC DNA]</scope>
    <source>
        <strain evidence="2 3">S</strain>
    </source>
</reference>
<accession>A0A2G9TN75</accession>
<dbReference type="OrthoDB" id="424572at2759"/>
<dbReference type="InterPro" id="IPR011004">
    <property type="entry name" value="Trimer_LpxA-like_sf"/>
</dbReference>
<dbReference type="GO" id="GO:0016740">
    <property type="term" value="F:transferase activity"/>
    <property type="evidence" value="ECO:0007669"/>
    <property type="project" value="UniProtKB-KW"/>
</dbReference>
<name>A0A2G9TN75_TELCI</name>
<protein>
    <submittedName>
        <fullName evidence="2">Bacterial transferase hexapeptide repeat protein</fullName>
    </submittedName>
</protein>
<dbReference type="GO" id="GO:0005085">
    <property type="term" value="F:guanyl-nucleotide exchange factor activity"/>
    <property type="evidence" value="ECO:0007669"/>
    <property type="project" value="TreeGrafter"/>
</dbReference>
<proteinExistence type="predicted"/>
<dbReference type="PANTHER" id="PTHR45887:SF1">
    <property type="entry name" value="TRANSLATION INITIATION FACTOR EIF-2B SUBUNIT EPSILON"/>
    <property type="match status" value="1"/>
</dbReference>
<dbReference type="GO" id="GO:0005851">
    <property type="term" value="C:eukaryotic translation initiation factor 2B complex"/>
    <property type="evidence" value="ECO:0007669"/>
    <property type="project" value="TreeGrafter"/>
</dbReference>
<dbReference type="Proteomes" id="UP000230423">
    <property type="component" value="Unassembled WGS sequence"/>
</dbReference>
<feature type="non-terminal residue" evidence="2">
    <location>
        <position position="115"/>
    </location>
</feature>
<dbReference type="EMBL" id="KZ357815">
    <property type="protein sequence ID" value="PIO59449.1"/>
    <property type="molecule type" value="Genomic_DNA"/>
</dbReference>
<dbReference type="AlphaFoldDB" id="A0A2G9TN75"/>
<dbReference type="InterPro" id="IPR051956">
    <property type="entry name" value="eIF2B_epsilon"/>
</dbReference>
<evidence type="ECO:0000259" key="1">
    <source>
        <dbReference type="Pfam" id="PF25087"/>
    </source>
</evidence>
<evidence type="ECO:0000313" key="2">
    <source>
        <dbReference type="EMBL" id="PIO59449.1"/>
    </source>
</evidence>
<dbReference type="GO" id="GO:0031369">
    <property type="term" value="F:translation initiation factor binding"/>
    <property type="evidence" value="ECO:0007669"/>
    <property type="project" value="TreeGrafter"/>
</dbReference>
<dbReference type="InterPro" id="IPR056729">
    <property type="entry name" value="GMPPB_C"/>
</dbReference>
<keyword evidence="2" id="KW-0808">Transferase</keyword>
<organism evidence="2 3">
    <name type="scientific">Teladorsagia circumcincta</name>
    <name type="common">Brown stomach worm</name>
    <name type="synonym">Ostertagia circumcincta</name>
    <dbReference type="NCBI Taxonomy" id="45464"/>
    <lineage>
        <taxon>Eukaryota</taxon>
        <taxon>Metazoa</taxon>
        <taxon>Ecdysozoa</taxon>
        <taxon>Nematoda</taxon>
        <taxon>Chromadorea</taxon>
        <taxon>Rhabditida</taxon>
        <taxon>Rhabditina</taxon>
        <taxon>Rhabditomorpha</taxon>
        <taxon>Strongyloidea</taxon>
        <taxon>Trichostrongylidae</taxon>
        <taxon>Teladorsagia</taxon>
    </lineage>
</organism>